<reference evidence="7" key="1">
    <citation type="submission" date="2021-04" db="EMBL/GenBank/DDBJ databases">
        <title>A novel Synergistetes isolate from a pyrite-forming mixed culture.</title>
        <authorList>
            <person name="Bunk B."/>
            <person name="Sproer C."/>
            <person name="Spring S."/>
            <person name="Pester M."/>
        </authorList>
    </citation>
    <scope>NUCLEOTIDE SEQUENCE [LARGE SCALE GENOMIC DNA]</scope>
    <source>
        <strain evidence="7">J.5.4.2-T.3.5.2</strain>
    </source>
</reference>
<keyword evidence="7" id="KW-1185">Reference proteome</keyword>
<comment type="similarity">
    <text evidence="1">Belongs to the bacterial solute-binding protein ModA family.</text>
</comment>
<evidence type="ECO:0000256" key="3">
    <source>
        <dbReference type="ARBA" id="ARBA00022729"/>
    </source>
</evidence>
<dbReference type="GO" id="GO:0015689">
    <property type="term" value="P:molybdate ion transport"/>
    <property type="evidence" value="ECO:0007669"/>
    <property type="project" value="InterPro"/>
</dbReference>
<feature type="binding site" evidence="4">
    <location>
        <position position="33"/>
    </location>
    <ligand>
        <name>molybdate</name>
        <dbReference type="ChEBI" id="CHEBI:36264"/>
    </ligand>
</feature>
<dbReference type="PANTHER" id="PTHR30632:SF14">
    <property type="entry name" value="TUNGSTATE_MOLYBDATE_CHROMATE-BINDING PROTEIN MODA"/>
    <property type="match status" value="1"/>
</dbReference>
<dbReference type="NCBIfam" id="TIGR01256">
    <property type="entry name" value="modA"/>
    <property type="match status" value="1"/>
</dbReference>
<dbReference type="GO" id="GO:0030973">
    <property type="term" value="F:molybdate ion binding"/>
    <property type="evidence" value="ECO:0007669"/>
    <property type="project" value="TreeGrafter"/>
</dbReference>
<dbReference type="Proteomes" id="UP000671879">
    <property type="component" value="Chromosome"/>
</dbReference>
<evidence type="ECO:0000313" key="7">
    <source>
        <dbReference type="Proteomes" id="UP000671879"/>
    </source>
</evidence>
<feature type="chain" id="PRO_5040254702" evidence="5">
    <location>
        <begin position="26"/>
        <end position="245"/>
    </location>
</feature>
<dbReference type="GO" id="GO:0046872">
    <property type="term" value="F:metal ion binding"/>
    <property type="evidence" value="ECO:0007669"/>
    <property type="project" value="UniProtKB-KW"/>
</dbReference>
<evidence type="ECO:0000256" key="5">
    <source>
        <dbReference type="SAM" id="SignalP"/>
    </source>
</evidence>
<dbReference type="KEGG" id="aram:KAR29_01700"/>
<dbReference type="EMBL" id="CP072943">
    <property type="protein sequence ID" value="QTX32682.1"/>
    <property type="molecule type" value="Genomic_DNA"/>
</dbReference>
<keyword evidence="3 5" id="KW-0732">Signal</keyword>
<dbReference type="RefSeq" id="WP_274373932.1">
    <property type="nucleotide sequence ID" value="NZ_CP072943.1"/>
</dbReference>
<evidence type="ECO:0000256" key="1">
    <source>
        <dbReference type="ARBA" id="ARBA00009175"/>
    </source>
</evidence>
<gene>
    <name evidence="6" type="primary">modA</name>
    <name evidence="6" type="ORF">KAR29_01700</name>
</gene>
<dbReference type="AlphaFoldDB" id="A0A9Q7EZZ5"/>
<dbReference type="InterPro" id="IPR050682">
    <property type="entry name" value="ModA/WtpA"/>
</dbReference>
<protein>
    <submittedName>
        <fullName evidence="6">Molybdate ABC transporter substrate-binding protein</fullName>
    </submittedName>
</protein>
<dbReference type="InterPro" id="IPR005950">
    <property type="entry name" value="ModA"/>
</dbReference>
<dbReference type="PIRSF" id="PIRSF004846">
    <property type="entry name" value="ModA"/>
    <property type="match status" value="1"/>
</dbReference>
<sequence>MKWQRSLRSLLVVSLIFFVPLAASADTVAVAGSMGDCMADMAAAFSSSGRGEAPQFVAGASGKLAAQIKAGAPFGLFLSASAQWTKHLDEEGLLEEVAPMATSPLALWWPKAEAPSVDRLPSGELKIAIADPETAPFGKAAKDYLQSLGVYDAFLAEGKVVIGGVIQTAAIIPAQGGADVGIVSLSVALKMEGGSYTLLPIKPLGNSGGLVKGKATDNLRAFWSFIRSAEAAPIWKKWGFEPAAR</sequence>
<accession>A0A9Q7EZZ5</accession>
<evidence type="ECO:0000256" key="4">
    <source>
        <dbReference type="PIRSR" id="PIRSR004846-1"/>
    </source>
</evidence>
<dbReference type="PANTHER" id="PTHR30632">
    <property type="entry name" value="MOLYBDATE-BINDING PERIPLASMIC PROTEIN"/>
    <property type="match status" value="1"/>
</dbReference>
<feature type="binding site" evidence="4">
    <location>
        <position position="61"/>
    </location>
    <ligand>
        <name>molybdate</name>
        <dbReference type="ChEBI" id="CHEBI:36264"/>
    </ligand>
</feature>
<dbReference type="Gene3D" id="3.40.190.10">
    <property type="entry name" value="Periplasmic binding protein-like II"/>
    <property type="match status" value="2"/>
</dbReference>
<organism evidence="6 7">
    <name type="scientific">Aminithiophilus ramosus</name>
    <dbReference type="NCBI Taxonomy" id="3029084"/>
    <lineage>
        <taxon>Bacteria</taxon>
        <taxon>Thermotogati</taxon>
        <taxon>Synergistota</taxon>
        <taxon>Synergistia</taxon>
        <taxon>Synergistales</taxon>
        <taxon>Aminithiophilaceae</taxon>
        <taxon>Aminithiophilus</taxon>
    </lineage>
</organism>
<name>A0A9Q7EZZ5_9BACT</name>
<feature type="binding site" evidence="4">
    <location>
        <position position="166"/>
    </location>
    <ligand>
        <name>molybdate</name>
        <dbReference type="ChEBI" id="CHEBI:36264"/>
    </ligand>
</feature>
<keyword evidence="2 4" id="KW-0479">Metal-binding</keyword>
<dbReference type="SUPFAM" id="SSF53850">
    <property type="entry name" value="Periplasmic binding protein-like II"/>
    <property type="match status" value="1"/>
</dbReference>
<proteinExistence type="inferred from homology"/>
<evidence type="ECO:0000256" key="2">
    <source>
        <dbReference type="ARBA" id="ARBA00022723"/>
    </source>
</evidence>
<keyword evidence="4" id="KW-0500">Molybdenum</keyword>
<feature type="signal peptide" evidence="5">
    <location>
        <begin position="1"/>
        <end position="25"/>
    </location>
</feature>
<evidence type="ECO:0000313" key="6">
    <source>
        <dbReference type="EMBL" id="QTX32682.1"/>
    </source>
</evidence>
<dbReference type="Pfam" id="PF13531">
    <property type="entry name" value="SBP_bac_11"/>
    <property type="match status" value="1"/>
</dbReference>